<dbReference type="InterPro" id="IPR012337">
    <property type="entry name" value="RNaseH-like_sf"/>
</dbReference>
<sequence>MSLASVKVGPNRCFVPPSTGPSPTKGFADLDEARAWAAGFVHWYNDNVDHRHSSIRYVSPTQRHAGEDQTILAARHALYTEARELNPARWSGNTRSWSPVGPVTLNPERHSVIKAHSVQNNIQPLAA</sequence>
<dbReference type="Proteomes" id="UP000807785">
    <property type="component" value="Unassembled WGS sequence"/>
</dbReference>
<comment type="caution">
    <text evidence="1">The sequence shown here is derived from an EMBL/GenBank/DDBJ whole genome shotgun (WGS) entry which is preliminary data.</text>
</comment>
<accession>A0A9D7DYJ9</accession>
<organism evidence="1 2">
    <name type="scientific">Candidatus Methylophosphatis roskildensis</name>
    <dbReference type="NCBI Taxonomy" id="2899263"/>
    <lineage>
        <taxon>Bacteria</taxon>
        <taxon>Pseudomonadati</taxon>
        <taxon>Pseudomonadota</taxon>
        <taxon>Betaproteobacteria</taxon>
        <taxon>Nitrosomonadales</taxon>
        <taxon>Sterolibacteriaceae</taxon>
        <taxon>Candidatus Methylophosphatis</taxon>
    </lineage>
</organism>
<dbReference type="SUPFAM" id="SSF53098">
    <property type="entry name" value="Ribonuclease H-like"/>
    <property type="match status" value="1"/>
</dbReference>
<reference evidence="1" key="1">
    <citation type="submission" date="2020-10" db="EMBL/GenBank/DDBJ databases">
        <title>Connecting structure to function with the recovery of over 1000 high-quality activated sludge metagenome-assembled genomes encoding full-length rRNA genes using long-read sequencing.</title>
        <authorList>
            <person name="Singleton C.M."/>
            <person name="Petriglieri F."/>
            <person name="Kristensen J.M."/>
            <person name="Kirkegaard R.H."/>
            <person name="Michaelsen T.Y."/>
            <person name="Andersen M.H."/>
            <person name="Karst S.M."/>
            <person name="Dueholm M.S."/>
            <person name="Nielsen P.H."/>
            <person name="Albertsen M."/>
        </authorList>
    </citation>
    <scope>NUCLEOTIDE SEQUENCE</scope>
    <source>
        <strain evidence="1">Bjer_18-Q3-R1-45_BAT3C.347</strain>
    </source>
</reference>
<proteinExistence type="predicted"/>
<evidence type="ECO:0008006" key="3">
    <source>
        <dbReference type="Google" id="ProtNLM"/>
    </source>
</evidence>
<dbReference type="AlphaFoldDB" id="A0A9D7DYJ9"/>
<dbReference type="EMBL" id="JADJEV010000003">
    <property type="protein sequence ID" value="MBK6973230.1"/>
    <property type="molecule type" value="Genomic_DNA"/>
</dbReference>
<name>A0A9D7DYJ9_9PROT</name>
<evidence type="ECO:0000313" key="2">
    <source>
        <dbReference type="Proteomes" id="UP000807785"/>
    </source>
</evidence>
<gene>
    <name evidence="1" type="ORF">IPH26_09905</name>
</gene>
<protein>
    <recommendedName>
        <fullName evidence="3">Integrase catalytic domain-containing protein</fullName>
    </recommendedName>
</protein>
<evidence type="ECO:0000313" key="1">
    <source>
        <dbReference type="EMBL" id="MBK6973230.1"/>
    </source>
</evidence>